<protein>
    <submittedName>
        <fullName evidence="1">Uncharacterized protein</fullName>
    </submittedName>
</protein>
<gene>
    <name evidence="1" type="ORF">CFP56_028151</name>
</gene>
<evidence type="ECO:0000313" key="2">
    <source>
        <dbReference type="Proteomes" id="UP000237347"/>
    </source>
</evidence>
<accession>A0AAW0JW14</accession>
<keyword evidence="2" id="KW-1185">Reference proteome</keyword>
<reference evidence="1 2" key="1">
    <citation type="journal article" date="2018" name="Sci. Data">
        <title>The draft genome sequence of cork oak.</title>
        <authorList>
            <person name="Ramos A.M."/>
            <person name="Usie A."/>
            <person name="Barbosa P."/>
            <person name="Barros P.M."/>
            <person name="Capote T."/>
            <person name="Chaves I."/>
            <person name="Simoes F."/>
            <person name="Abreu I."/>
            <person name="Carrasquinho I."/>
            <person name="Faro C."/>
            <person name="Guimaraes J.B."/>
            <person name="Mendonca D."/>
            <person name="Nobrega F."/>
            <person name="Rodrigues L."/>
            <person name="Saibo N.J.M."/>
            <person name="Varela M.C."/>
            <person name="Egas C."/>
            <person name="Matos J."/>
            <person name="Miguel C.M."/>
            <person name="Oliveira M.M."/>
            <person name="Ricardo C.P."/>
            <person name="Goncalves S."/>
        </authorList>
    </citation>
    <scope>NUCLEOTIDE SEQUENCE [LARGE SCALE GENOMIC DNA]</scope>
    <source>
        <strain evidence="2">cv. HL8</strain>
    </source>
</reference>
<dbReference type="EMBL" id="PKMF04000461">
    <property type="protein sequence ID" value="KAK7830461.1"/>
    <property type="molecule type" value="Genomic_DNA"/>
</dbReference>
<name>A0AAW0JW14_QUESU</name>
<sequence length="90" mass="9853">MTVGSGDSGGTGELAGGGAETYRTSHIHGICRSQKFRLDGDLSYALSGPPAILPLWGGKCLVSIYYIRQLYYLMLGKMWKVQALDYFSTR</sequence>
<organism evidence="1 2">
    <name type="scientific">Quercus suber</name>
    <name type="common">Cork oak</name>
    <dbReference type="NCBI Taxonomy" id="58331"/>
    <lineage>
        <taxon>Eukaryota</taxon>
        <taxon>Viridiplantae</taxon>
        <taxon>Streptophyta</taxon>
        <taxon>Embryophyta</taxon>
        <taxon>Tracheophyta</taxon>
        <taxon>Spermatophyta</taxon>
        <taxon>Magnoliopsida</taxon>
        <taxon>eudicotyledons</taxon>
        <taxon>Gunneridae</taxon>
        <taxon>Pentapetalae</taxon>
        <taxon>rosids</taxon>
        <taxon>fabids</taxon>
        <taxon>Fagales</taxon>
        <taxon>Fagaceae</taxon>
        <taxon>Quercus</taxon>
    </lineage>
</organism>
<evidence type="ECO:0000313" key="1">
    <source>
        <dbReference type="EMBL" id="KAK7830461.1"/>
    </source>
</evidence>
<comment type="caution">
    <text evidence="1">The sequence shown here is derived from an EMBL/GenBank/DDBJ whole genome shotgun (WGS) entry which is preliminary data.</text>
</comment>
<proteinExistence type="predicted"/>
<dbReference type="Proteomes" id="UP000237347">
    <property type="component" value="Unassembled WGS sequence"/>
</dbReference>
<dbReference type="AlphaFoldDB" id="A0AAW0JW14"/>